<dbReference type="InterPro" id="IPR007563">
    <property type="entry name" value="DUF554"/>
</dbReference>
<sequence length="248" mass="26049">MFEFWTKTSGTWINVATVLVGTGLGLLLKQQLPQRMQRTITQGMGLITLYIGVSMAGSLSNASAGSIDGVVLAVISLTLGGILGEWWQIEERLNGFGDRLKRLFRGGGRFTEGFVTASLLFCVGPLTLIGSMNNGLTGDDSLLALKATMDGLVSIALAGSYGIGVGFSVITIILFQGGISVLAASVGQLLPDPAQDPRIFLVTGVGGIVMLGLGLNLLDISKLRIGSFLPAFLVAPLVYAIAQWIVNF</sequence>
<gene>
    <name evidence="2" type="ORF">PMH09_08805</name>
</gene>
<organism evidence="2 3">
    <name type="scientific">Roseofilum casamattae BLCC-M143</name>
    <dbReference type="NCBI Taxonomy" id="3022442"/>
    <lineage>
        <taxon>Bacteria</taxon>
        <taxon>Bacillati</taxon>
        <taxon>Cyanobacteriota</taxon>
        <taxon>Cyanophyceae</taxon>
        <taxon>Desertifilales</taxon>
        <taxon>Desertifilaceae</taxon>
        <taxon>Roseofilum</taxon>
        <taxon>Roseofilum casamattae</taxon>
    </lineage>
</organism>
<feature type="transmembrane region" description="Helical" evidence="1">
    <location>
        <begin position="70"/>
        <end position="89"/>
    </location>
</feature>
<name>A0ABT7BVS5_9CYAN</name>
<dbReference type="PANTHER" id="PTHR36111">
    <property type="entry name" value="INNER MEMBRANE PROTEIN-RELATED"/>
    <property type="match status" value="1"/>
</dbReference>
<dbReference type="RefSeq" id="WP_283757951.1">
    <property type="nucleotide sequence ID" value="NZ_JAQOSQ010000007.1"/>
</dbReference>
<feature type="transmembrane region" description="Helical" evidence="1">
    <location>
        <begin position="110"/>
        <end position="129"/>
    </location>
</feature>
<dbReference type="Proteomes" id="UP001232992">
    <property type="component" value="Unassembled WGS sequence"/>
</dbReference>
<reference evidence="2 3" key="1">
    <citation type="submission" date="2023-01" db="EMBL/GenBank/DDBJ databases">
        <title>Novel diversity within Roseofilum (Cyanobacteria; Desertifilaceae) from marine benthic mats with descriptions of four novel species.</title>
        <authorList>
            <person name="Wang Y."/>
            <person name="Berthold D.E."/>
            <person name="Hu J."/>
            <person name="Lefler F.W."/>
            <person name="Laughinghouse H.D. IV."/>
        </authorList>
    </citation>
    <scope>NUCLEOTIDE SEQUENCE [LARGE SCALE GENOMIC DNA]</scope>
    <source>
        <strain evidence="2 3">BLCC-M143</strain>
    </source>
</reference>
<keyword evidence="3" id="KW-1185">Reference proteome</keyword>
<keyword evidence="1" id="KW-0472">Membrane</keyword>
<feature type="transmembrane region" description="Helical" evidence="1">
    <location>
        <begin position="199"/>
        <end position="218"/>
    </location>
</feature>
<evidence type="ECO:0000313" key="3">
    <source>
        <dbReference type="Proteomes" id="UP001232992"/>
    </source>
</evidence>
<dbReference type="Pfam" id="PF04474">
    <property type="entry name" value="DUF554"/>
    <property type="match status" value="1"/>
</dbReference>
<feature type="transmembrane region" description="Helical" evidence="1">
    <location>
        <begin position="12"/>
        <end position="28"/>
    </location>
</feature>
<accession>A0ABT7BVS5</accession>
<keyword evidence="1" id="KW-0812">Transmembrane</keyword>
<evidence type="ECO:0000256" key="1">
    <source>
        <dbReference type="SAM" id="Phobius"/>
    </source>
</evidence>
<dbReference type="PANTHER" id="PTHR36111:SF2">
    <property type="entry name" value="INNER MEMBRANE PROTEIN"/>
    <property type="match status" value="1"/>
</dbReference>
<keyword evidence="1" id="KW-1133">Transmembrane helix</keyword>
<dbReference type="EMBL" id="JAQOSQ010000007">
    <property type="protein sequence ID" value="MDJ1183296.1"/>
    <property type="molecule type" value="Genomic_DNA"/>
</dbReference>
<feature type="transmembrane region" description="Helical" evidence="1">
    <location>
        <begin position="165"/>
        <end position="187"/>
    </location>
</feature>
<evidence type="ECO:0000313" key="2">
    <source>
        <dbReference type="EMBL" id="MDJ1183296.1"/>
    </source>
</evidence>
<feature type="transmembrane region" description="Helical" evidence="1">
    <location>
        <begin position="225"/>
        <end position="246"/>
    </location>
</feature>
<protein>
    <submittedName>
        <fullName evidence="2">DUF554 domain-containing protein</fullName>
    </submittedName>
</protein>
<comment type="caution">
    <text evidence="2">The sequence shown here is derived from an EMBL/GenBank/DDBJ whole genome shotgun (WGS) entry which is preliminary data.</text>
</comment>
<proteinExistence type="predicted"/>